<dbReference type="PATRIC" id="fig|303541.3.peg.663"/>
<evidence type="ECO:0000313" key="3">
    <source>
        <dbReference type="Proteomes" id="UP000033682"/>
    </source>
</evidence>
<comment type="caution">
    <text evidence="2">The sequence shown here is derived from an EMBL/GenBank/DDBJ whole genome shotgun (WGS) entry which is preliminary data.</text>
</comment>
<accession>A0A0F4LSA8</accession>
<proteinExistence type="predicted"/>
<gene>
    <name evidence="2" type="ORF">JF72_05110</name>
</gene>
<sequence>MQLKNKCTRLKSNGFLLADAVFAVFVTLLAVVTLQNMLKSIATADKAHHRTDDIVFAYVQFDHFLKEDAKAVYLFPAGTNSRQVAIKKVSQSGKTQVYILASYKDMIRMRTPEGGHMPLLLNVKKASFISKDQQIKINIVEKDERSSEIYFKLDAKPKTTKNEKRKNNEIKS</sequence>
<protein>
    <recommendedName>
        <fullName evidence="4">Competence protein ComGF</fullName>
    </recommendedName>
</protein>
<evidence type="ECO:0008006" key="4">
    <source>
        <dbReference type="Google" id="ProtNLM"/>
    </source>
</evidence>
<organism evidence="2 3">
    <name type="scientific">Lactobacillus apis</name>
    <dbReference type="NCBI Taxonomy" id="303541"/>
    <lineage>
        <taxon>Bacteria</taxon>
        <taxon>Bacillati</taxon>
        <taxon>Bacillota</taxon>
        <taxon>Bacilli</taxon>
        <taxon>Lactobacillales</taxon>
        <taxon>Lactobacillaceae</taxon>
        <taxon>Lactobacillus</taxon>
    </lineage>
</organism>
<dbReference type="STRING" id="303541.JF72_05110"/>
<keyword evidence="3" id="KW-1185">Reference proteome</keyword>
<dbReference type="EMBL" id="JXLG01000005">
    <property type="protein sequence ID" value="KJY61233.1"/>
    <property type="molecule type" value="Genomic_DNA"/>
</dbReference>
<dbReference type="Proteomes" id="UP000033682">
    <property type="component" value="Unassembled WGS sequence"/>
</dbReference>
<evidence type="ECO:0000256" key="1">
    <source>
        <dbReference type="SAM" id="Phobius"/>
    </source>
</evidence>
<keyword evidence="1" id="KW-0812">Transmembrane</keyword>
<keyword evidence="1" id="KW-0472">Membrane</keyword>
<dbReference type="AlphaFoldDB" id="A0A0F4LSA8"/>
<feature type="transmembrane region" description="Helical" evidence="1">
    <location>
        <begin position="12"/>
        <end position="34"/>
    </location>
</feature>
<reference evidence="2 3" key="1">
    <citation type="submission" date="2015-01" db="EMBL/GenBank/DDBJ databases">
        <title>Comparative genomics of the lactic acid bacteria isolated from the honey bee gut.</title>
        <authorList>
            <person name="Ellegaard K.M."/>
            <person name="Tamarit D."/>
            <person name="Javelind E."/>
            <person name="Olofsson T."/>
            <person name="Andersson S.G."/>
            <person name="Vasquez A."/>
        </authorList>
    </citation>
    <scope>NUCLEOTIDE SEQUENCE [LARGE SCALE GENOMIC DNA]</scope>
    <source>
        <strain evidence="2 3">Hma11</strain>
    </source>
</reference>
<dbReference type="HOGENOM" id="CLU_123822_0_0_9"/>
<evidence type="ECO:0000313" key="2">
    <source>
        <dbReference type="EMBL" id="KJY61233.1"/>
    </source>
</evidence>
<keyword evidence="1" id="KW-1133">Transmembrane helix</keyword>
<name>A0A0F4LSA8_9LACO</name>
<dbReference type="Pfam" id="PF15980">
    <property type="entry name" value="ComGF"/>
    <property type="match status" value="1"/>
</dbReference>
<dbReference type="InterPro" id="IPR016977">
    <property type="entry name" value="ComGF"/>
</dbReference>